<accession>A0ABS5DC11</accession>
<reference evidence="1 2" key="1">
    <citation type="submission" date="2021-04" db="EMBL/GenBank/DDBJ databases">
        <title>Whole-genome sequencing of Saccharopolyspora endophytica KCTC 19397.</title>
        <authorList>
            <person name="Ay H."/>
            <person name="Saygin H."/>
            <person name="Sahin N."/>
        </authorList>
    </citation>
    <scope>NUCLEOTIDE SEQUENCE [LARGE SCALE GENOMIC DNA]</scope>
    <source>
        <strain evidence="1 2">KCTC 19397</strain>
    </source>
</reference>
<comment type="caution">
    <text evidence="1">The sequence shown here is derived from an EMBL/GenBank/DDBJ whole genome shotgun (WGS) entry which is preliminary data.</text>
</comment>
<gene>
    <name evidence="1" type="ORF">KBO27_07720</name>
</gene>
<dbReference type="Gene3D" id="1.50.10.20">
    <property type="match status" value="1"/>
</dbReference>
<proteinExistence type="predicted"/>
<organism evidence="1 2">
    <name type="scientific">Saccharopolyspora endophytica</name>
    <dbReference type="NCBI Taxonomy" id="543886"/>
    <lineage>
        <taxon>Bacteria</taxon>
        <taxon>Bacillati</taxon>
        <taxon>Actinomycetota</taxon>
        <taxon>Actinomycetes</taxon>
        <taxon>Pseudonocardiales</taxon>
        <taxon>Pseudonocardiaceae</taxon>
        <taxon>Saccharopolyspora</taxon>
    </lineage>
</organism>
<keyword evidence="2" id="KW-1185">Reference proteome</keyword>
<evidence type="ECO:0000313" key="2">
    <source>
        <dbReference type="Proteomes" id="UP000674084"/>
    </source>
</evidence>
<dbReference type="SUPFAM" id="SSF48239">
    <property type="entry name" value="Terpenoid cyclases/Protein prenyltransferases"/>
    <property type="match status" value="1"/>
</dbReference>
<dbReference type="EMBL" id="JAGPXE010000003">
    <property type="protein sequence ID" value="MBQ0923828.1"/>
    <property type="molecule type" value="Genomic_DNA"/>
</dbReference>
<sequence>MTLFQQTAHRALDYVRKSIGPDGAPSVEMSFDPRFEESFTGREARRKLTETLGADPGFDLADEAFSAMVSLMLLTTTDSRPDRELIAPLFEQVERCRWRRRYRFLPESGLPADTDCTAMATGALRELGMLRVPDLQATVRELSLAASHEPDGSEDLWPWVYLVYWEDGEEPGTLSRGRKHDAVVCANALYALHLAGVPERMEERAVRDATTRYLAAHLDSGRWREGTRYYPSPQAFLHALSRVCARFPEEMSTLTGPARSALAELPTGETSLDIALHVLAADNLGAQEGQDERRLSLAEAQDSDGSWAAGAYYRMGRFQVYFGSRYLTTAFAMRALWRSGEVSR</sequence>
<dbReference type="Proteomes" id="UP000674084">
    <property type="component" value="Unassembled WGS sequence"/>
</dbReference>
<dbReference type="RefSeq" id="WP_210969301.1">
    <property type="nucleotide sequence ID" value="NZ_JAGPXE010000003.1"/>
</dbReference>
<evidence type="ECO:0000313" key="1">
    <source>
        <dbReference type="EMBL" id="MBQ0923828.1"/>
    </source>
</evidence>
<dbReference type="InterPro" id="IPR008930">
    <property type="entry name" value="Terpenoid_cyclase/PrenylTrfase"/>
</dbReference>
<protein>
    <submittedName>
        <fullName evidence="1">Uncharacterized protein</fullName>
    </submittedName>
</protein>
<name>A0ABS5DC11_9PSEU</name>